<comment type="function">
    <text evidence="7">Catalyzes the anti-1,4-elimination of the C-3 phosphate and the C-6 proR hydrogen from 5-enolpyruvylshikimate-3-phosphate (EPSP) to yield chorismate, which is the branch point compound that serves as the starting substrate for the three terminal pathways of aromatic amino acid biosynthesis. This reaction introduces a second double bond into the aromatic ring system.</text>
</comment>
<keyword evidence="5 7" id="KW-0057">Aromatic amino acid biosynthesis</keyword>
<dbReference type="HAMAP" id="MF_00300">
    <property type="entry name" value="Chorismate_synth"/>
    <property type="match status" value="1"/>
</dbReference>
<dbReference type="InterPro" id="IPR035904">
    <property type="entry name" value="Chorismate_synth_AroC_sf"/>
</dbReference>
<dbReference type="SUPFAM" id="SSF103263">
    <property type="entry name" value="Chorismate synthase, AroC"/>
    <property type="match status" value="1"/>
</dbReference>
<accession>A0ABT4VDJ6</accession>
<keyword evidence="7" id="KW-0288">FMN</keyword>
<dbReference type="PANTHER" id="PTHR21085:SF0">
    <property type="entry name" value="CHORISMATE SYNTHASE"/>
    <property type="match status" value="1"/>
</dbReference>
<comment type="cofactor">
    <cofactor evidence="7 8">
        <name>FMNH2</name>
        <dbReference type="ChEBI" id="CHEBI:57618"/>
    </cofactor>
    <text evidence="7 8">Reduced FMN (FMNH(2)).</text>
</comment>
<dbReference type="EMBL" id="JAQHXR010000002">
    <property type="protein sequence ID" value="MDA3968783.1"/>
    <property type="molecule type" value="Genomic_DNA"/>
</dbReference>
<evidence type="ECO:0000256" key="7">
    <source>
        <dbReference type="HAMAP-Rule" id="MF_00300"/>
    </source>
</evidence>
<feature type="binding site" evidence="7">
    <location>
        <begin position="234"/>
        <end position="235"/>
    </location>
    <ligand>
        <name>FMN</name>
        <dbReference type="ChEBI" id="CHEBI:58210"/>
    </ligand>
</feature>
<dbReference type="PIRSF" id="PIRSF001456">
    <property type="entry name" value="Chorismate_synth"/>
    <property type="match status" value="1"/>
</dbReference>
<reference evidence="9 10" key="1">
    <citation type="submission" date="2023-01" db="EMBL/GenBank/DDBJ databases">
        <title>Description of Helicobacter ibis sp. nov. isolated from faecal droppings of black-faced ibis (Theristicus melanopis).</title>
        <authorList>
            <person name="Lopez-Cantillo M."/>
            <person name="Vidal-Veuthey B."/>
            <person name="Mella A."/>
            <person name="De La Haba R."/>
            <person name="Collado L."/>
        </authorList>
    </citation>
    <scope>NUCLEOTIDE SEQUENCE [LARGE SCALE GENOMIC DNA]</scope>
    <source>
        <strain evidence="9 10">A82</strain>
    </source>
</reference>
<comment type="pathway">
    <text evidence="1 7 8">Metabolic intermediate biosynthesis; chorismate biosynthesis; chorismate from D-erythrose 4-phosphate and phosphoenolpyruvate: step 7/7.</text>
</comment>
<comment type="similarity">
    <text evidence="2 7 8">Belongs to the chorismate synthase family.</text>
</comment>
<comment type="subunit">
    <text evidence="7">Homotetramer.</text>
</comment>
<dbReference type="PANTHER" id="PTHR21085">
    <property type="entry name" value="CHORISMATE SYNTHASE"/>
    <property type="match status" value="1"/>
</dbReference>
<gene>
    <name evidence="7 9" type="primary">aroC</name>
    <name evidence="9" type="ORF">PF021_03730</name>
</gene>
<evidence type="ECO:0000256" key="1">
    <source>
        <dbReference type="ARBA" id="ARBA00005044"/>
    </source>
</evidence>
<dbReference type="InterPro" id="IPR000453">
    <property type="entry name" value="Chorismate_synth"/>
</dbReference>
<evidence type="ECO:0000256" key="3">
    <source>
        <dbReference type="ARBA" id="ARBA00013036"/>
    </source>
</evidence>
<proteinExistence type="inferred from homology"/>
<dbReference type="PROSITE" id="PS00788">
    <property type="entry name" value="CHORISMATE_SYNTHASE_2"/>
    <property type="match status" value="1"/>
</dbReference>
<evidence type="ECO:0000256" key="8">
    <source>
        <dbReference type="RuleBase" id="RU000605"/>
    </source>
</evidence>
<dbReference type="PROSITE" id="PS00787">
    <property type="entry name" value="CHORISMATE_SYNTHASE_1"/>
    <property type="match status" value="1"/>
</dbReference>
<dbReference type="RefSeq" id="WP_271021079.1">
    <property type="nucleotide sequence ID" value="NZ_JAQHXR010000002.1"/>
</dbReference>
<feature type="binding site" evidence="7">
    <location>
        <position position="274"/>
    </location>
    <ligand>
        <name>FMN</name>
        <dbReference type="ChEBI" id="CHEBI:58210"/>
    </ligand>
</feature>
<comment type="catalytic activity">
    <reaction evidence="7 8">
        <text>5-O-(1-carboxyvinyl)-3-phosphoshikimate = chorismate + phosphate</text>
        <dbReference type="Rhea" id="RHEA:21020"/>
        <dbReference type="ChEBI" id="CHEBI:29748"/>
        <dbReference type="ChEBI" id="CHEBI:43474"/>
        <dbReference type="ChEBI" id="CHEBI:57701"/>
        <dbReference type="EC" id="4.2.3.5"/>
    </reaction>
</comment>
<dbReference type="GO" id="GO:0004107">
    <property type="term" value="F:chorismate synthase activity"/>
    <property type="evidence" value="ECO:0007669"/>
    <property type="project" value="UniProtKB-EC"/>
</dbReference>
<comment type="caution">
    <text evidence="7">Lacks conserved residue(s) required for the propagation of feature annotation.</text>
</comment>
<dbReference type="PROSITE" id="PS00789">
    <property type="entry name" value="CHORISMATE_SYNTHASE_3"/>
    <property type="match status" value="1"/>
</dbReference>
<dbReference type="Proteomes" id="UP001210261">
    <property type="component" value="Unassembled WGS sequence"/>
</dbReference>
<feature type="binding site" evidence="7">
    <location>
        <position position="46"/>
    </location>
    <ligand>
        <name>NADP(+)</name>
        <dbReference type="ChEBI" id="CHEBI:58349"/>
    </ligand>
</feature>
<dbReference type="EC" id="4.2.3.5" evidence="3 7"/>
<dbReference type="Gene3D" id="3.60.150.10">
    <property type="entry name" value="Chorismate synthase AroC"/>
    <property type="match status" value="1"/>
</dbReference>
<evidence type="ECO:0000256" key="2">
    <source>
        <dbReference type="ARBA" id="ARBA00008014"/>
    </source>
</evidence>
<comment type="caution">
    <text evidence="9">The sequence shown here is derived from an EMBL/GenBank/DDBJ whole genome shotgun (WGS) entry which is preliminary data.</text>
</comment>
<keyword evidence="7" id="KW-0274">FAD</keyword>
<keyword evidence="6 7" id="KW-0456">Lyase</keyword>
<dbReference type="NCBIfam" id="NF003793">
    <property type="entry name" value="PRK05382.1"/>
    <property type="match status" value="1"/>
</dbReference>
<keyword evidence="10" id="KW-1185">Reference proteome</keyword>
<evidence type="ECO:0000313" key="9">
    <source>
        <dbReference type="EMBL" id="MDA3968783.1"/>
    </source>
</evidence>
<dbReference type="CDD" id="cd07304">
    <property type="entry name" value="Chorismate_synthase"/>
    <property type="match status" value="1"/>
</dbReference>
<feature type="binding site" evidence="7">
    <location>
        <begin position="289"/>
        <end position="293"/>
    </location>
    <ligand>
        <name>FMN</name>
        <dbReference type="ChEBI" id="CHEBI:58210"/>
    </ligand>
</feature>
<keyword evidence="4 7" id="KW-0028">Amino-acid biosynthesis</keyword>
<feature type="binding site" evidence="7">
    <location>
        <begin position="123"/>
        <end position="125"/>
    </location>
    <ligand>
        <name>FMN</name>
        <dbReference type="ChEBI" id="CHEBI:58210"/>
    </ligand>
</feature>
<keyword evidence="7" id="KW-0285">Flavoprotein</keyword>
<organism evidence="9 10">
    <name type="scientific">Helicobacter ibis</name>
    <dbReference type="NCBI Taxonomy" id="2962633"/>
    <lineage>
        <taxon>Bacteria</taxon>
        <taxon>Pseudomonadati</taxon>
        <taxon>Campylobacterota</taxon>
        <taxon>Epsilonproteobacteria</taxon>
        <taxon>Campylobacterales</taxon>
        <taxon>Helicobacteraceae</taxon>
        <taxon>Helicobacter</taxon>
    </lineage>
</organism>
<keyword evidence="7" id="KW-0521">NADP</keyword>
<dbReference type="NCBIfam" id="TIGR00033">
    <property type="entry name" value="aroC"/>
    <property type="match status" value="1"/>
</dbReference>
<evidence type="ECO:0000256" key="6">
    <source>
        <dbReference type="ARBA" id="ARBA00023239"/>
    </source>
</evidence>
<name>A0ABT4VDJ6_9HELI</name>
<sequence length="356" mass="38847">MNTFGVRLRLSTFGESHGEAIGGILDGFPAGLKIDRKLLKQEMTRRQGGRNLYSTQRKEDDIVEILSGVFDDATLGTPIGFIIKNNNTKSNHYDNIKDIFRPGHADITYYNKYGIYDYRGGGRASARESAIRVAGGAFAKMLLREFNIQVQSGILSIGNIECKDIDFNNALKSEIYSLDKNIEKLQKQEILKHKNNHDSIGGVALLKASNVPKGLGEGLYYKLDSAIGSILGLNGVKAVEIGSGVESSKKTGKENNDEIDTNGFLTNNAGGMLGGISNGEEIIIKLHFKPTPSIFIPQKSIDKNNKETICHIKGRHDPCIAIRGSVVGESMLSLILADMLLLNASSTIQSLKKIYA</sequence>
<feature type="binding site" evidence="7">
    <location>
        <position position="315"/>
    </location>
    <ligand>
        <name>FMN</name>
        <dbReference type="ChEBI" id="CHEBI:58210"/>
    </ligand>
</feature>
<protein>
    <recommendedName>
        <fullName evidence="3 7">Chorismate synthase</fullName>
        <shortName evidence="7">CS</shortName>
        <ecNumber evidence="3 7">4.2.3.5</ecNumber>
    </recommendedName>
    <alternativeName>
        <fullName evidence="7">5-enolpyruvylshikimate-3-phosphate phospholyase</fullName>
    </alternativeName>
</protein>
<evidence type="ECO:0000313" key="10">
    <source>
        <dbReference type="Proteomes" id="UP001210261"/>
    </source>
</evidence>
<dbReference type="InterPro" id="IPR020541">
    <property type="entry name" value="Chorismate_synthase_CS"/>
</dbReference>
<dbReference type="Pfam" id="PF01264">
    <property type="entry name" value="Chorismate_synt"/>
    <property type="match status" value="1"/>
</dbReference>
<evidence type="ECO:0000256" key="4">
    <source>
        <dbReference type="ARBA" id="ARBA00022605"/>
    </source>
</evidence>
<evidence type="ECO:0000256" key="5">
    <source>
        <dbReference type="ARBA" id="ARBA00023141"/>
    </source>
</evidence>